<dbReference type="Proteomes" id="UP001345219">
    <property type="component" value="Chromosome 7"/>
</dbReference>
<dbReference type="EMBL" id="JAXIOK010000007">
    <property type="protein sequence ID" value="KAK4766200.1"/>
    <property type="molecule type" value="Genomic_DNA"/>
</dbReference>
<gene>
    <name evidence="1" type="ORF">SAY87_007842</name>
</gene>
<evidence type="ECO:0000313" key="2">
    <source>
        <dbReference type="Proteomes" id="UP001345219"/>
    </source>
</evidence>
<evidence type="ECO:0000313" key="1">
    <source>
        <dbReference type="EMBL" id="KAK4766200.1"/>
    </source>
</evidence>
<proteinExistence type="predicted"/>
<accession>A0AAN7KFT3</accession>
<keyword evidence="2" id="KW-1185">Reference proteome</keyword>
<comment type="caution">
    <text evidence="1">The sequence shown here is derived from an EMBL/GenBank/DDBJ whole genome shotgun (WGS) entry which is preliminary data.</text>
</comment>
<sequence length="60" mass="7020">MPALDSGHNPSLAYNLFHAFIIPKKRRRGRSQRNVLHLSCCLPCQTQIWRKSVRGYEVLR</sequence>
<dbReference type="AlphaFoldDB" id="A0AAN7KFT3"/>
<name>A0AAN7KFT3_9MYRT</name>
<reference evidence="1 2" key="1">
    <citation type="journal article" date="2023" name="Hortic Res">
        <title>Pangenome of water caltrop reveals structural variations and asymmetric subgenome divergence after allopolyploidization.</title>
        <authorList>
            <person name="Zhang X."/>
            <person name="Chen Y."/>
            <person name="Wang L."/>
            <person name="Yuan Y."/>
            <person name="Fang M."/>
            <person name="Shi L."/>
            <person name="Lu R."/>
            <person name="Comes H.P."/>
            <person name="Ma Y."/>
            <person name="Chen Y."/>
            <person name="Huang G."/>
            <person name="Zhou Y."/>
            <person name="Zheng Z."/>
            <person name="Qiu Y."/>
        </authorList>
    </citation>
    <scope>NUCLEOTIDE SEQUENCE [LARGE SCALE GENOMIC DNA]</scope>
    <source>
        <tissue evidence="1">Roots</tissue>
    </source>
</reference>
<organism evidence="1 2">
    <name type="scientific">Trapa incisa</name>
    <dbReference type="NCBI Taxonomy" id="236973"/>
    <lineage>
        <taxon>Eukaryota</taxon>
        <taxon>Viridiplantae</taxon>
        <taxon>Streptophyta</taxon>
        <taxon>Embryophyta</taxon>
        <taxon>Tracheophyta</taxon>
        <taxon>Spermatophyta</taxon>
        <taxon>Magnoliopsida</taxon>
        <taxon>eudicotyledons</taxon>
        <taxon>Gunneridae</taxon>
        <taxon>Pentapetalae</taxon>
        <taxon>rosids</taxon>
        <taxon>malvids</taxon>
        <taxon>Myrtales</taxon>
        <taxon>Lythraceae</taxon>
        <taxon>Trapa</taxon>
    </lineage>
</organism>
<protein>
    <submittedName>
        <fullName evidence="1">Uncharacterized protein</fullName>
    </submittedName>
</protein>